<dbReference type="VEuPathDB" id="TriTrypDB:LPMP_354850"/>
<evidence type="ECO:0000256" key="1">
    <source>
        <dbReference type="SAM" id="MobiDB-lite"/>
    </source>
</evidence>
<proteinExistence type="predicted"/>
<dbReference type="GeneID" id="22579513"/>
<keyword evidence="3" id="KW-1185">Reference proteome</keyword>
<feature type="compositionally biased region" description="Polar residues" evidence="1">
    <location>
        <begin position="1173"/>
        <end position="1182"/>
    </location>
</feature>
<evidence type="ECO:0000313" key="3">
    <source>
        <dbReference type="Proteomes" id="UP000063063"/>
    </source>
</evidence>
<feature type="region of interest" description="Disordered" evidence="1">
    <location>
        <begin position="1226"/>
        <end position="1263"/>
    </location>
</feature>
<dbReference type="SUPFAM" id="SSF50978">
    <property type="entry name" value="WD40 repeat-like"/>
    <property type="match status" value="1"/>
</dbReference>
<feature type="compositionally biased region" description="Low complexity" evidence="1">
    <location>
        <begin position="1143"/>
        <end position="1156"/>
    </location>
</feature>
<dbReference type="VEuPathDB" id="TriTrypDB:LPAL13_350056900"/>
<evidence type="ECO:0008006" key="4">
    <source>
        <dbReference type="Google" id="ProtNLM"/>
    </source>
</evidence>
<feature type="region of interest" description="Disordered" evidence="1">
    <location>
        <begin position="468"/>
        <end position="489"/>
    </location>
</feature>
<evidence type="ECO:0000313" key="2">
    <source>
        <dbReference type="EMBL" id="AIO02616.1"/>
    </source>
</evidence>
<feature type="compositionally biased region" description="Low complexity" evidence="1">
    <location>
        <begin position="188"/>
        <end position="199"/>
    </location>
</feature>
<reference evidence="2 3" key="1">
    <citation type="journal article" date="2015" name="Sci. Rep.">
        <title>The genome of Leishmania panamensis: insights into genomics of the L. (Viannia) subgenus.</title>
        <authorList>
            <person name="Llanes A."/>
            <person name="Restrepo C.M."/>
            <person name="Vecchio G.D."/>
            <person name="Anguizola F.J."/>
            <person name="Lleonart R."/>
        </authorList>
    </citation>
    <scope>NUCLEOTIDE SEQUENCE [LARGE SCALE GENOMIC DNA]</scope>
    <source>
        <strain evidence="2 3">MHOM/PA/94/PSC-1</strain>
    </source>
</reference>
<organism evidence="2 3">
    <name type="scientific">Leishmania panamensis</name>
    <dbReference type="NCBI Taxonomy" id="5679"/>
    <lineage>
        <taxon>Eukaryota</taxon>
        <taxon>Discoba</taxon>
        <taxon>Euglenozoa</taxon>
        <taxon>Kinetoplastea</taxon>
        <taxon>Metakinetoplastina</taxon>
        <taxon>Trypanosomatida</taxon>
        <taxon>Trypanosomatidae</taxon>
        <taxon>Leishmaniinae</taxon>
        <taxon>Leishmania</taxon>
        <taxon>Leishmania guyanensis species complex</taxon>
    </lineage>
</organism>
<dbReference type="Gene3D" id="2.130.10.10">
    <property type="entry name" value="YVTN repeat-like/Quinoprotein amine dehydrogenase"/>
    <property type="match status" value="1"/>
</dbReference>
<dbReference type="InterPro" id="IPR036322">
    <property type="entry name" value="WD40_repeat_dom_sf"/>
</dbReference>
<dbReference type="OrthoDB" id="5578278at2759"/>
<feature type="compositionally biased region" description="Low complexity" evidence="1">
    <location>
        <begin position="1379"/>
        <end position="1419"/>
    </location>
</feature>
<dbReference type="EMBL" id="CP009404">
    <property type="protein sequence ID" value="AIO02616.1"/>
    <property type="molecule type" value="Genomic_DNA"/>
</dbReference>
<accession>A0A088S331</accession>
<dbReference type="Proteomes" id="UP000063063">
    <property type="component" value="Chromosome 35"/>
</dbReference>
<feature type="compositionally biased region" description="Basic and acidic residues" evidence="1">
    <location>
        <begin position="1458"/>
        <end position="1468"/>
    </location>
</feature>
<feature type="compositionally biased region" description="Basic and acidic residues" evidence="1">
    <location>
        <begin position="1231"/>
        <end position="1253"/>
    </location>
</feature>
<dbReference type="KEGG" id="lpan:LPMP_354850"/>
<dbReference type="InterPro" id="IPR015943">
    <property type="entry name" value="WD40/YVTN_repeat-like_dom_sf"/>
</dbReference>
<name>A0A088S331_LEIPA</name>
<feature type="region of interest" description="Disordered" evidence="1">
    <location>
        <begin position="183"/>
        <end position="204"/>
    </location>
</feature>
<protein>
    <recommendedName>
        <fullName evidence="4">Rab-GAP TBC domain-containing protein</fullName>
    </recommendedName>
</protein>
<feature type="region of interest" description="Disordered" evidence="1">
    <location>
        <begin position="1354"/>
        <end position="1476"/>
    </location>
</feature>
<dbReference type="RefSeq" id="XP_010703416.1">
    <property type="nucleotide sequence ID" value="XM_010705114.1"/>
</dbReference>
<feature type="compositionally biased region" description="Basic and acidic residues" evidence="1">
    <location>
        <begin position="1354"/>
        <end position="1366"/>
    </location>
</feature>
<dbReference type="eggNOG" id="KOG1093">
    <property type="taxonomic scope" value="Eukaryota"/>
</dbReference>
<sequence>MSVHISSTTVVASLWGPEDVTSIPLHSSGQFLSLHLSPTSISGDDTVTSVAFHPVDETCFVLGTEAGKAYGASLQENKLFLLADVGERGALRCATFCPGYLTSPIVVFAGSDNRLVFLDWQRGTVLQDVLATAHERPILRIVTGASTESLFCTVSSDAVSCWEPLVNDNLACANDPSSSTVPVTSLQGSGSATGAAGTSPKDRSASGFSMLRYGCSGSALPTQCTLQLQREGNVVPRPAYSLTHRFLGVHILHPSLLVSVEANGVLSLWSRPVALGDHEAAAHRRRLCLQESSTTPSLLRVRCSAHCGALIVLGADVATVDKLGAHVEPVVAFVVGQTLAGAGIVRLPSRGAGVLAKDRAVAVIQVNALQSDCVACLLNTGVVHVVLPSTFHLVFSIPSPSLGKLGHRLGPRSHWNFTPSGPTFGAMWAENVLLLLHLPTARWGNASALPVTETATLNAASNAASSAGEVLGKGRVPDSSKASRRGGHIDDTAAMAGGAVVVAQSFLRSCPALRSTPSQRGVAPDPAHSSVEAALAVLSLRRLPIVVPRKGFPDRWPDVNEVDLCALKAEMTARRTSGAKKDDRDTVAHCHSIWSSAAAFCDTLSPSSCQYNLHQLHTHLLKYGVFPHQYRPAIWRFLAGLPSKAKTASQFAAFARRPPHLAVSQLMNPFPLPPSSIRDAVESALSCLCWASPVFTLASYLPVLVYPLSMVFQEDVQSVVELVLVFFLNWGRDFFTSHPHGPATLLMAMERQLHRLDGPLCQHLDAMGAGVAVWGWELLTSFFTDSFTGAEWMQVMDHVFTAPPLWLFAFHLTLVRSRLRPALTAAVGVDEVRGVLRRVPTTAAAPPASSPQKSLQWLIEQGYRLYHRWSCESDDSLTALSSFKVFQTLTPKFEYPVKLAHDAVVLAEKLRELSLLKRSRDEEKRAATHLDALRKAAERASVEEAAFLQQQRARVAAKYDASAASWLVHVALEQSRQEREAEERQLWWNALQRQTRNAEELEGLRAEMNMVECQLRHDTVDHHMEQLKWRLASHLTDEELLRLQTDADAQVERAVRRIEAEAQRHTEDRTQYAAAPPLVVEALPVEKANARAQASGHEVEDFQSPTEPSPTAARTDKECDNTRQPSARQGGAVSSKEEESVDAPEAPAAAEALGAPSQPSGARINVHERPLRPSSTGASSKAPSPVSLAAENEAGDRGVVSLQPRTHGAPPLRADVPQAQVPVDDAVEPSNGRELHANVSERAKRSVRVDPTKSRARPVPPPRHAYCTAASEHGETALTQRRFLELRDRVLSRLEGYTRTGSAENPLWRYRPPYRGDGGAPVAIDYTPTITATASSQSSYTALTSARRLFDIYDPNQRHSGGDKRQYHTKSQRPPPSPSMDNTTTAMTTMTSLTSSRGQSVSTTTTTTSNDESPSNDTSYDYDYTATGSTTWRTGDTGLTGSSVDDSSSSVTRSTRLYSDHIVQDDRRRPLRASRR</sequence>
<feature type="compositionally biased region" description="Low complexity" evidence="1">
    <location>
        <begin position="1434"/>
        <end position="1457"/>
    </location>
</feature>
<gene>
    <name evidence="2" type="ORF">LPMP_354850</name>
</gene>
<feature type="region of interest" description="Disordered" evidence="1">
    <location>
        <begin position="1089"/>
        <end position="1194"/>
    </location>
</feature>